<protein>
    <submittedName>
        <fullName evidence="3">Iron(III) transport system substrate-binding protein</fullName>
    </submittedName>
</protein>
<dbReference type="AlphaFoldDB" id="A0A1I4ACA2"/>
<dbReference type="STRING" id="1280847.SAMN04488036_101277"/>
<dbReference type="GO" id="GO:0030288">
    <property type="term" value="C:outer membrane-bounded periplasmic space"/>
    <property type="evidence" value="ECO:0007669"/>
    <property type="project" value="TreeGrafter"/>
</dbReference>
<evidence type="ECO:0000313" key="4">
    <source>
        <dbReference type="Proteomes" id="UP000198851"/>
    </source>
</evidence>
<dbReference type="Gene3D" id="3.40.190.10">
    <property type="entry name" value="Periplasmic binding protein-like II"/>
    <property type="match status" value="2"/>
</dbReference>
<keyword evidence="4" id="KW-1185">Reference proteome</keyword>
<evidence type="ECO:0000313" key="3">
    <source>
        <dbReference type="EMBL" id="SFK53727.1"/>
    </source>
</evidence>
<accession>A0A1I4ACA2</accession>
<feature type="signal peptide" evidence="2">
    <location>
        <begin position="1"/>
        <end position="19"/>
    </location>
</feature>
<dbReference type="Pfam" id="PF13531">
    <property type="entry name" value="SBP_bac_11"/>
    <property type="match status" value="1"/>
</dbReference>
<feature type="chain" id="PRO_5011744895" evidence="2">
    <location>
        <begin position="20"/>
        <end position="338"/>
    </location>
</feature>
<evidence type="ECO:0000256" key="1">
    <source>
        <dbReference type="ARBA" id="ARBA00022729"/>
    </source>
</evidence>
<dbReference type="Proteomes" id="UP000198851">
    <property type="component" value="Unassembled WGS sequence"/>
</dbReference>
<dbReference type="PANTHER" id="PTHR30006">
    <property type="entry name" value="THIAMINE-BINDING PERIPLASMIC PROTEIN-RELATED"/>
    <property type="match status" value="1"/>
</dbReference>
<dbReference type="RefSeq" id="WP_093319334.1">
    <property type="nucleotide sequence ID" value="NZ_FOSZ01000001.1"/>
</dbReference>
<proteinExistence type="predicted"/>
<evidence type="ECO:0000256" key="2">
    <source>
        <dbReference type="SAM" id="SignalP"/>
    </source>
</evidence>
<gene>
    <name evidence="3" type="ORF">SAMN04488036_101277</name>
</gene>
<sequence>MRNLVLSLCLICCAGFAAALEIEDNQRFGPETAAVELRLLSTADTRFFAPMIVSFLEDNPDVAIDYTVASSAEVMAAIQSGDHAFDLAISSAMDLQTKLANDGLAQRHISDATEALPDWAIWNDMLFAFTQEPATIVVSKRAFDEKSIPQNRQDLISLLRQSPERFRGRIGTYDVRGSGLGYLFATQDTRASETYWRLTEVLGSLDAKLYCCSSDMIEAVKTGELLIAYNVLGSYVVNREDAEEFAIVLPDDFTTVMLRTALIPKGASRPEMAGTFVDHMMRRAHGSGGARLTHPDLSLDTRVTALNRIRIGPGLLVFLDQLKRQAFLTEWESAILQE</sequence>
<keyword evidence="1 2" id="KW-0732">Signal</keyword>
<name>A0A1I4ACA2_9RHOB</name>
<dbReference type="OrthoDB" id="8673316at2"/>
<dbReference type="PANTHER" id="PTHR30006:SF25">
    <property type="entry name" value="PHOSPHOGLYCERATE TRANSPORT REGULATORY PROTEIN PGTC"/>
    <property type="match status" value="1"/>
</dbReference>
<reference evidence="4" key="1">
    <citation type="submission" date="2016-10" db="EMBL/GenBank/DDBJ databases">
        <authorList>
            <person name="Varghese N."/>
            <person name="Submissions S."/>
        </authorList>
    </citation>
    <scope>NUCLEOTIDE SEQUENCE [LARGE SCALE GENOMIC DNA]</scope>
    <source>
        <strain evidence="4">DSM 28453</strain>
    </source>
</reference>
<organism evidence="3 4">
    <name type="scientific">Shimia haliotis</name>
    <dbReference type="NCBI Taxonomy" id="1280847"/>
    <lineage>
        <taxon>Bacteria</taxon>
        <taxon>Pseudomonadati</taxon>
        <taxon>Pseudomonadota</taxon>
        <taxon>Alphaproteobacteria</taxon>
        <taxon>Rhodobacterales</taxon>
        <taxon>Roseobacteraceae</taxon>
    </lineage>
</organism>
<dbReference type="EMBL" id="FOSZ01000001">
    <property type="protein sequence ID" value="SFK53727.1"/>
    <property type="molecule type" value="Genomic_DNA"/>
</dbReference>
<dbReference type="SUPFAM" id="SSF53850">
    <property type="entry name" value="Periplasmic binding protein-like II"/>
    <property type="match status" value="1"/>
</dbReference>